<dbReference type="OrthoDB" id="3183767at2759"/>
<name>A0A9P7F0L7_9AGAM</name>
<keyword evidence="2" id="KW-1185">Reference proteome</keyword>
<protein>
    <submittedName>
        <fullName evidence="1">Uncharacterized protein</fullName>
    </submittedName>
</protein>
<reference evidence="1" key="1">
    <citation type="journal article" date="2020" name="New Phytol.">
        <title>Comparative genomics reveals dynamic genome evolution in host specialist ectomycorrhizal fungi.</title>
        <authorList>
            <person name="Lofgren L.A."/>
            <person name="Nguyen N.H."/>
            <person name="Vilgalys R."/>
            <person name="Ruytinx J."/>
            <person name="Liao H.L."/>
            <person name="Branco S."/>
            <person name="Kuo A."/>
            <person name="LaButti K."/>
            <person name="Lipzen A."/>
            <person name="Andreopoulos W."/>
            <person name="Pangilinan J."/>
            <person name="Riley R."/>
            <person name="Hundley H."/>
            <person name="Na H."/>
            <person name="Barry K."/>
            <person name="Grigoriev I.V."/>
            <person name="Stajich J.E."/>
            <person name="Kennedy P.G."/>
        </authorList>
    </citation>
    <scope>NUCLEOTIDE SEQUENCE</scope>
    <source>
        <strain evidence="1">FC423</strain>
    </source>
</reference>
<dbReference type="EMBL" id="JABBWM010000057">
    <property type="protein sequence ID" value="KAG2099570.1"/>
    <property type="molecule type" value="Genomic_DNA"/>
</dbReference>
<organism evidence="1 2">
    <name type="scientific">Suillus discolor</name>
    <dbReference type="NCBI Taxonomy" id="1912936"/>
    <lineage>
        <taxon>Eukaryota</taxon>
        <taxon>Fungi</taxon>
        <taxon>Dikarya</taxon>
        <taxon>Basidiomycota</taxon>
        <taxon>Agaricomycotina</taxon>
        <taxon>Agaricomycetes</taxon>
        <taxon>Agaricomycetidae</taxon>
        <taxon>Boletales</taxon>
        <taxon>Suillineae</taxon>
        <taxon>Suillaceae</taxon>
        <taxon>Suillus</taxon>
    </lineage>
</organism>
<proteinExistence type="predicted"/>
<dbReference type="RefSeq" id="XP_041289218.1">
    <property type="nucleotide sequence ID" value="XM_041431669.1"/>
</dbReference>
<dbReference type="AlphaFoldDB" id="A0A9P7F0L7"/>
<dbReference type="GeneID" id="64693928"/>
<comment type="caution">
    <text evidence="1">The sequence shown here is derived from an EMBL/GenBank/DDBJ whole genome shotgun (WGS) entry which is preliminary data.</text>
</comment>
<evidence type="ECO:0000313" key="1">
    <source>
        <dbReference type="EMBL" id="KAG2099570.1"/>
    </source>
</evidence>
<evidence type="ECO:0000313" key="2">
    <source>
        <dbReference type="Proteomes" id="UP000823399"/>
    </source>
</evidence>
<sequence>MLLQTSEGPVVKQHPYLYARVLGIYHVNVTYIGPGMIDYHSRQIDFLWVRWYQYVDIDEGSSHCTSLDCVYFPPMAEPDTFGFVSPDDVLRCCHLIPQFAQGLRRLDGSSVSQCAQDKSDWRFYYINCFVDHDMFIYRSHRHVSFQVSVPVTSQE</sequence>
<gene>
    <name evidence="1" type="ORF">F5147DRAFT_582627</name>
</gene>
<accession>A0A9P7F0L7</accession>
<dbReference type="Proteomes" id="UP000823399">
    <property type="component" value="Unassembled WGS sequence"/>
</dbReference>